<name>H2BRQ7_GILLR</name>
<dbReference type="AlphaFoldDB" id="H2BRQ7"/>
<proteinExistence type="predicted"/>
<evidence type="ECO:0000313" key="1">
    <source>
        <dbReference type="EMBL" id="EHQ01372.1"/>
    </source>
</evidence>
<dbReference type="EMBL" id="JH594606">
    <property type="protein sequence ID" value="EHQ01372.1"/>
    <property type="molecule type" value="Genomic_DNA"/>
</dbReference>
<protein>
    <submittedName>
        <fullName evidence="1">Uncharacterized protein</fullName>
    </submittedName>
</protein>
<dbReference type="HOGENOM" id="CLU_3043873_0_0_10"/>
<gene>
    <name evidence="1" type="ORF">Gilli_0661</name>
</gene>
<keyword evidence="2" id="KW-1185">Reference proteome</keyword>
<organism evidence="1 2">
    <name type="scientific">Gillisia limnaea (strain DSM 15749 / LMG 21470 / R-8282)</name>
    <dbReference type="NCBI Taxonomy" id="865937"/>
    <lineage>
        <taxon>Bacteria</taxon>
        <taxon>Pseudomonadati</taxon>
        <taxon>Bacteroidota</taxon>
        <taxon>Flavobacteriia</taxon>
        <taxon>Flavobacteriales</taxon>
        <taxon>Flavobacteriaceae</taxon>
        <taxon>Gillisia</taxon>
    </lineage>
</organism>
<sequence length="54" mass="5959">MAIYSGVIKNGAKALLYTLPGPLAKAMGDGQNIFYLMHFNCINKLLNSCKYSFN</sequence>
<evidence type="ECO:0000313" key="2">
    <source>
        <dbReference type="Proteomes" id="UP000003844"/>
    </source>
</evidence>
<reference evidence="2" key="1">
    <citation type="journal article" date="2012" name="Stand. Genomic Sci.">
        <title>Genome sequence of the Antarctic rhodopsins-containing flavobacterium Gillisia limnaea type strain (R-8282(T)).</title>
        <authorList>
            <person name="Riedel T."/>
            <person name="Held B."/>
            <person name="Nolan M."/>
            <person name="Lucas S."/>
            <person name="Lapidus A."/>
            <person name="Tice H."/>
            <person name="Del Rio T.G."/>
            <person name="Cheng J.F."/>
            <person name="Han C."/>
            <person name="Tapia R."/>
            <person name="Goodwin L.A."/>
            <person name="Pitluck S."/>
            <person name="Liolios K."/>
            <person name="Mavromatis K."/>
            <person name="Pagani I."/>
            <person name="Ivanova N."/>
            <person name="Mikhailova N."/>
            <person name="Pati A."/>
            <person name="Chen A."/>
            <person name="Palaniappan K."/>
            <person name="Land M."/>
            <person name="Rohde M."/>
            <person name="Tindall B.J."/>
            <person name="Detter J.C."/>
            <person name="Goker M."/>
            <person name="Bristow J."/>
            <person name="Eisen J.A."/>
            <person name="Markowitz V."/>
            <person name="Hugenholtz P."/>
            <person name="Kyrpides N.C."/>
            <person name="Klenk H.P."/>
            <person name="Woyke T."/>
        </authorList>
    </citation>
    <scope>NUCLEOTIDE SEQUENCE [LARGE SCALE GENOMIC DNA]</scope>
    <source>
        <strain evidence="2">DSM 15749 / LMG 21470 / R-8282</strain>
    </source>
</reference>
<dbReference type="Proteomes" id="UP000003844">
    <property type="component" value="Unassembled WGS sequence"/>
</dbReference>
<accession>H2BRQ7</accession>